<evidence type="ECO:0000256" key="5">
    <source>
        <dbReference type="ARBA" id="ARBA00023163"/>
    </source>
</evidence>
<feature type="domain" description="AXH" evidence="8">
    <location>
        <begin position="383"/>
        <end position="514"/>
    </location>
</feature>
<feature type="compositionally biased region" description="Basic and acidic residues" evidence="7">
    <location>
        <begin position="566"/>
        <end position="577"/>
    </location>
</feature>
<feature type="compositionally biased region" description="Polar residues" evidence="7">
    <location>
        <begin position="346"/>
        <end position="363"/>
    </location>
</feature>
<evidence type="ECO:0000256" key="3">
    <source>
        <dbReference type="ARBA" id="ARBA00023015"/>
    </source>
</evidence>
<organism evidence="9 10">
    <name type="scientific">Sinanodonta woodiana</name>
    <name type="common">Chinese pond mussel</name>
    <name type="synonym">Anodonta woodiana</name>
    <dbReference type="NCBI Taxonomy" id="1069815"/>
    <lineage>
        <taxon>Eukaryota</taxon>
        <taxon>Metazoa</taxon>
        <taxon>Spiralia</taxon>
        <taxon>Lophotrochozoa</taxon>
        <taxon>Mollusca</taxon>
        <taxon>Bivalvia</taxon>
        <taxon>Autobranchia</taxon>
        <taxon>Heteroconchia</taxon>
        <taxon>Palaeoheterodonta</taxon>
        <taxon>Unionida</taxon>
        <taxon>Unionoidea</taxon>
        <taxon>Unionidae</taxon>
        <taxon>Unioninae</taxon>
        <taxon>Sinanodonta</taxon>
    </lineage>
</organism>
<feature type="region of interest" description="Disordered" evidence="7">
    <location>
        <begin position="518"/>
        <end position="611"/>
    </location>
</feature>
<keyword evidence="4" id="KW-0238">DNA-binding</keyword>
<evidence type="ECO:0000256" key="7">
    <source>
        <dbReference type="SAM" id="MobiDB-lite"/>
    </source>
</evidence>
<sequence length="611" mass="66238">MSNRNAGLDRNRMTGSSGTGGVNGNLNWLADVAASQGQTAATTVRRSPQGSTTHTSEEGMLISRLGVGGGGPTHEGNARSIVTGTSGTTHGNMGSIFRPQITISDQRLATGGPYAATIYTTATGSSLGPFYTSHTQAGSPLNAAISPYTTFYQPYPSYTGGAGAAVLSGHYPQIESYSAVLQSMGAAQSQLPRSPFSSGPQAHQYPLLNTTHHRSITPTTTNSPGPVYSSRDEIESKARRELEMDTQRRYSTGFLKEEKGSHFSPPTGFSGTQRSSVSSSLQDLPKQKKDHVGSPTQDFYKLPSGKEGSLKHRILSDVASSSAQQQSLFIHPDEMSPKRTKPDTNLGYSLQGHSPQPSGTKDPTLSVHGDVSDPNQIGAFRDIASSNPHYHPPHFFKGSIIQLANGELKRVEDLKTDDFVHSADTSADLKIDSSTVVKIDENYETGTAQLGFVVGEHKVKVTVDAALEHPFFVFGQGWSSCDPQRTFDLYQLDCQKLIVGDVCISLTHKEVTAHAAEISQQQRELSPQETKHLQASPSADKGRNWESRQNNGTSFAIPDSHFSMKTQEHRSPADNKLESIPPRKRRWSGREDADTSSSDRSEFRRENSEEK</sequence>
<feature type="compositionally biased region" description="Basic and acidic residues" evidence="7">
    <location>
        <begin position="331"/>
        <end position="342"/>
    </location>
</feature>
<keyword evidence="2" id="KW-0678">Repressor</keyword>
<feature type="region of interest" description="Disordered" evidence="7">
    <location>
        <begin position="253"/>
        <end position="367"/>
    </location>
</feature>
<protein>
    <recommendedName>
        <fullName evidence="8">AXH domain-containing protein</fullName>
    </recommendedName>
</protein>
<dbReference type="PANTHER" id="PTHR13392">
    <property type="entry name" value="ATAXIN 1"/>
    <property type="match status" value="1"/>
</dbReference>
<dbReference type="Proteomes" id="UP001634394">
    <property type="component" value="Unassembled WGS sequence"/>
</dbReference>
<evidence type="ECO:0000256" key="2">
    <source>
        <dbReference type="ARBA" id="ARBA00022491"/>
    </source>
</evidence>
<accession>A0ABD3VAL9</accession>
<keyword evidence="6" id="KW-0539">Nucleus</keyword>
<evidence type="ECO:0000259" key="8">
    <source>
        <dbReference type="PROSITE" id="PS51148"/>
    </source>
</evidence>
<evidence type="ECO:0000256" key="6">
    <source>
        <dbReference type="ARBA" id="ARBA00023242"/>
    </source>
</evidence>
<keyword evidence="3" id="KW-0805">Transcription regulation</keyword>
<dbReference type="AlphaFoldDB" id="A0ABD3VAL9"/>
<dbReference type="Pfam" id="PF08517">
    <property type="entry name" value="AXH"/>
    <property type="match status" value="1"/>
</dbReference>
<dbReference type="InterPro" id="IPR043404">
    <property type="entry name" value="ATAXIN1-like"/>
</dbReference>
<dbReference type="InterPro" id="IPR003652">
    <property type="entry name" value="Ataxin_AXH_dom"/>
</dbReference>
<dbReference type="PROSITE" id="PS51148">
    <property type="entry name" value="AXH"/>
    <property type="match status" value="1"/>
</dbReference>
<proteinExistence type="predicted"/>
<feature type="region of interest" description="Disordered" evidence="7">
    <location>
        <begin position="1"/>
        <end position="22"/>
    </location>
</feature>
<comment type="caution">
    <text evidence="9">The sequence shown here is derived from an EMBL/GenBank/DDBJ whole genome shotgun (WGS) entry which is preliminary data.</text>
</comment>
<dbReference type="SUPFAM" id="SSF102031">
    <property type="entry name" value="AXH domain"/>
    <property type="match status" value="1"/>
</dbReference>
<dbReference type="GO" id="GO:0005634">
    <property type="term" value="C:nucleus"/>
    <property type="evidence" value="ECO:0007669"/>
    <property type="project" value="UniProtKB-SubCell"/>
</dbReference>
<feature type="compositionally biased region" description="Polar residues" evidence="7">
    <location>
        <begin position="267"/>
        <end position="282"/>
    </location>
</feature>
<dbReference type="SMART" id="SM00536">
    <property type="entry name" value="AXH"/>
    <property type="match status" value="1"/>
</dbReference>
<feature type="region of interest" description="Disordered" evidence="7">
    <location>
        <begin position="211"/>
        <end position="232"/>
    </location>
</feature>
<comment type="subcellular location">
    <subcellularLocation>
        <location evidence="1">Nucleus</location>
    </subcellularLocation>
</comment>
<reference evidence="9 10" key="1">
    <citation type="submission" date="2024-11" db="EMBL/GenBank/DDBJ databases">
        <title>Chromosome-level genome assembly of the freshwater bivalve Anodonta woodiana.</title>
        <authorList>
            <person name="Chen X."/>
        </authorList>
    </citation>
    <scope>NUCLEOTIDE SEQUENCE [LARGE SCALE GENOMIC DNA]</scope>
    <source>
        <strain evidence="9">MN2024</strain>
        <tissue evidence="9">Gills</tissue>
    </source>
</reference>
<dbReference type="PANTHER" id="PTHR13392:SF13">
    <property type="entry name" value="AXH DOMAIN-CONTAINING PROTEIN"/>
    <property type="match status" value="1"/>
</dbReference>
<feature type="compositionally biased region" description="Basic and acidic residues" evidence="7">
    <location>
        <begin position="588"/>
        <end position="611"/>
    </location>
</feature>
<evidence type="ECO:0000256" key="1">
    <source>
        <dbReference type="ARBA" id="ARBA00004123"/>
    </source>
</evidence>
<dbReference type="GO" id="GO:0003677">
    <property type="term" value="F:DNA binding"/>
    <property type="evidence" value="ECO:0007669"/>
    <property type="project" value="UniProtKB-KW"/>
</dbReference>
<evidence type="ECO:0000313" key="10">
    <source>
        <dbReference type="Proteomes" id="UP001634394"/>
    </source>
</evidence>
<dbReference type="Gene3D" id="2.170.16.10">
    <property type="entry name" value="Hedgehog/Intein (Hint) domain"/>
    <property type="match status" value="1"/>
</dbReference>
<gene>
    <name evidence="9" type="ORF">ACJMK2_008903</name>
</gene>
<name>A0ABD3VAL9_SINWO</name>
<evidence type="ECO:0000256" key="4">
    <source>
        <dbReference type="ARBA" id="ARBA00023125"/>
    </source>
</evidence>
<dbReference type="InterPro" id="IPR036096">
    <property type="entry name" value="Ataxin_AXH_dom_sf"/>
</dbReference>
<keyword evidence="10" id="KW-1185">Reference proteome</keyword>
<feature type="compositionally biased region" description="Polar residues" evidence="7">
    <location>
        <begin position="518"/>
        <end position="537"/>
    </location>
</feature>
<keyword evidence="5" id="KW-0804">Transcription</keyword>
<dbReference type="EMBL" id="JBJQND010000012">
    <property type="protein sequence ID" value="KAL3858632.1"/>
    <property type="molecule type" value="Genomic_DNA"/>
</dbReference>
<evidence type="ECO:0000313" key="9">
    <source>
        <dbReference type="EMBL" id="KAL3858632.1"/>
    </source>
</evidence>